<comment type="caution">
    <text evidence="1">Lacks conserved residue(s) required for the propagation of feature annotation.</text>
</comment>
<name>A0ABV6Z471_UNCC1</name>
<evidence type="ECO:0000313" key="4">
    <source>
        <dbReference type="Proteomes" id="UP001594351"/>
    </source>
</evidence>
<proteinExistence type="predicted"/>
<protein>
    <recommendedName>
        <fullName evidence="2">Response regulatory domain-containing protein</fullName>
    </recommendedName>
</protein>
<sequence length="47" mass="5446">MPKQTILIVEDEIFVGEYLADMLNKAGYKIVNLETGEEAIEYVRRRS</sequence>
<dbReference type="Gene3D" id="3.40.50.2300">
    <property type="match status" value="1"/>
</dbReference>
<dbReference type="SUPFAM" id="SSF52172">
    <property type="entry name" value="CheY-like"/>
    <property type="match status" value="1"/>
</dbReference>
<comment type="caution">
    <text evidence="3">The sequence shown here is derived from an EMBL/GenBank/DDBJ whole genome shotgun (WGS) entry which is preliminary data.</text>
</comment>
<gene>
    <name evidence="3" type="ORF">ACFL27_23330</name>
</gene>
<dbReference type="InterPro" id="IPR011006">
    <property type="entry name" value="CheY-like_superfamily"/>
</dbReference>
<evidence type="ECO:0000313" key="3">
    <source>
        <dbReference type="EMBL" id="MFC1853141.1"/>
    </source>
</evidence>
<organism evidence="3 4">
    <name type="scientific">candidate division CSSED10-310 bacterium</name>
    <dbReference type="NCBI Taxonomy" id="2855610"/>
    <lineage>
        <taxon>Bacteria</taxon>
        <taxon>Bacteria division CSSED10-310</taxon>
    </lineage>
</organism>
<accession>A0ABV6Z471</accession>
<keyword evidence="4" id="KW-1185">Reference proteome</keyword>
<evidence type="ECO:0000259" key="2">
    <source>
        <dbReference type="PROSITE" id="PS50110"/>
    </source>
</evidence>
<feature type="domain" description="Response regulatory" evidence="2">
    <location>
        <begin position="5"/>
        <end position="47"/>
    </location>
</feature>
<reference evidence="3 4" key="1">
    <citation type="submission" date="2024-09" db="EMBL/GenBank/DDBJ databases">
        <title>Laminarin stimulates single cell rates of sulfate reduction while oxygen inhibits transcriptomic activity in coastal marine sediment.</title>
        <authorList>
            <person name="Lindsay M."/>
            <person name="Orcutt B."/>
            <person name="Emerson D."/>
            <person name="Stepanauskas R."/>
            <person name="D'Angelo T."/>
        </authorList>
    </citation>
    <scope>NUCLEOTIDE SEQUENCE [LARGE SCALE GENOMIC DNA]</scope>
    <source>
        <strain evidence="3">SAG AM-311-K15</strain>
    </source>
</reference>
<dbReference type="PROSITE" id="PS50110">
    <property type="entry name" value="RESPONSE_REGULATORY"/>
    <property type="match status" value="1"/>
</dbReference>
<evidence type="ECO:0000256" key="1">
    <source>
        <dbReference type="PROSITE-ProRule" id="PRU00169"/>
    </source>
</evidence>
<dbReference type="InterPro" id="IPR001789">
    <property type="entry name" value="Sig_transdc_resp-reg_receiver"/>
</dbReference>
<dbReference type="EMBL" id="JBHPBY010000431">
    <property type="protein sequence ID" value="MFC1853141.1"/>
    <property type="molecule type" value="Genomic_DNA"/>
</dbReference>
<dbReference type="Proteomes" id="UP001594351">
    <property type="component" value="Unassembled WGS sequence"/>
</dbReference>